<evidence type="ECO:0000313" key="2">
    <source>
        <dbReference type="EMBL" id="MBB6548835.1"/>
    </source>
</evidence>
<gene>
    <name evidence="2" type="ORF">HD593_003630</name>
</gene>
<name>A0A7X0TZ22_9ACTN</name>
<dbReference type="Proteomes" id="UP000565579">
    <property type="component" value="Unassembled WGS sequence"/>
</dbReference>
<evidence type="ECO:0000313" key="3">
    <source>
        <dbReference type="Proteomes" id="UP000565579"/>
    </source>
</evidence>
<sequence>MILDMEEYRRLTGRELEPDFKEFLLSAPDWPDDLEIPRDSAGGATPSRR</sequence>
<feature type="region of interest" description="Disordered" evidence="1">
    <location>
        <begin position="29"/>
        <end position="49"/>
    </location>
</feature>
<dbReference type="RefSeq" id="WP_379494585.1">
    <property type="nucleotide sequence ID" value="NZ_JBHSYV010000004.1"/>
</dbReference>
<keyword evidence="3" id="KW-1185">Reference proteome</keyword>
<organism evidence="2 3">
    <name type="scientific">Nonomuraea rubra</name>
    <dbReference type="NCBI Taxonomy" id="46180"/>
    <lineage>
        <taxon>Bacteria</taxon>
        <taxon>Bacillati</taxon>
        <taxon>Actinomycetota</taxon>
        <taxon>Actinomycetes</taxon>
        <taxon>Streptosporangiales</taxon>
        <taxon>Streptosporangiaceae</taxon>
        <taxon>Nonomuraea</taxon>
    </lineage>
</organism>
<protein>
    <submittedName>
        <fullName evidence="2">Uncharacterized protein</fullName>
    </submittedName>
</protein>
<dbReference type="AlphaFoldDB" id="A0A7X0TZ22"/>
<accession>A0A7X0TZ22</accession>
<reference evidence="2 3" key="1">
    <citation type="submission" date="2020-08" db="EMBL/GenBank/DDBJ databases">
        <title>Sequencing the genomes of 1000 actinobacteria strains.</title>
        <authorList>
            <person name="Klenk H.-P."/>
        </authorList>
    </citation>
    <scope>NUCLEOTIDE SEQUENCE [LARGE SCALE GENOMIC DNA]</scope>
    <source>
        <strain evidence="2 3">DSM 43768</strain>
    </source>
</reference>
<dbReference type="EMBL" id="JACHMI010000001">
    <property type="protein sequence ID" value="MBB6548835.1"/>
    <property type="molecule type" value="Genomic_DNA"/>
</dbReference>
<comment type="caution">
    <text evidence="2">The sequence shown here is derived from an EMBL/GenBank/DDBJ whole genome shotgun (WGS) entry which is preliminary data.</text>
</comment>
<proteinExistence type="predicted"/>
<evidence type="ECO:0000256" key="1">
    <source>
        <dbReference type="SAM" id="MobiDB-lite"/>
    </source>
</evidence>